<reference evidence="2 3" key="1">
    <citation type="submission" date="2019-03" db="EMBL/GenBank/DDBJ databases">
        <title>Metabolic potential of uncultured bacteria and archaea associated with petroleum seepage in deep-sea sediments.</title>
        <authorList>
            <person name="Dong X."/>
            <person name="Hubert C."/>
        </authorList>
    </citation>
    <scope>NUCLEOTIDE SEQUENCE [LARGE SCALE GENOMIC DNA]</scope>
    <source>
        <strain evidence="2">E44_bin92</strain>
    </source>
</reference>
<name>A0A523QLB7_UNCAE</name>
<comment type="caution">
    <text evidence="2">The sequence shown here is derived from an EMBL/GenBank/DDBJ whole genome shotgun (WGS) entry which is preliminary data.</text>
</comment>
<proteinExistence type="predicted"/>
<protein>
    <recommendedName>
        <fullName evidence="1">PDZ domain-containing protein</fullName>
    </recommendedName>
</protein>
<dbReference type="Gene3D" id="2.30.42.10">
    <property type="match status" value="2"/>
</dbReference>
<gene>
    <name evidence="2" type="ORF">E3J95_01645</name>
</gene>
<accession>A0A523QLB7</accession>
<sequence length="144" mass="16431">MIRQYKLGSEVKLTILRGKKELDLKVKLMESPKLPREMKKYRDDNFEFTVRDMAFPDRVQEGWEEDQEGVLVEVVDEGGWAALAYLAVGDLILAVEGEPIPDVGLFGVIMKKVASEKPGSIVFQVRRGIHNLYIELEPSWPEAR</sequence>
<evidence type="ECO:0000313" key="2">
    <source>
        <dbReference type="EMBL" id="TES86569.1"/>
    </source>
</evidence>
<dbReference type="InterPro" id="IPR036034">
    <property type="entry name" value="PDZ_sf"/>
</dbReference>
<dbReference type="SMART" id="SM00228">
    <property type="entry name" value="PDZ"/>
    <property type="match status" value="1"/>
</dbReference>
<organism evidence="2 3">
    <name type="scientific">Aerophobetes bacterium</name>
    <dbReference type="NCBI Taxonomy" id="2030807"/>
    <lineage>
        <taxon>Bacteria</taxon>
        <taxon>Candidatus Aerophobota</taxon>
    </lineage>
</organism>
<dbReference type="Proteomes" id="UP000320781">
    <property type="component" value="Unassembled WGS sequence"/>
</dbReference>
<evidence type="ECO:0000313" key="3">
    <source>
        <dbReference type="Proteomes" id="UP000320781"/>
    </source>
</evidence>
<dbReference type="EMBL" id="SOKU01000075">
    <property type="protein sequence ID" value="TES86569.1"/>
    <property type="molecule type" value="Genomic_DNA"/>
</dbReference>
<dbReference type="SUPFAM" id="SSF50156">
    <property type="entry name" value="PDZ domain-like"/>
    <property type="match status" value="1"/>
</dbReference>
<dbReference type="AlphaFoldDB" id="A0A523QLB7"/>
<evidence type="ECO:0000259" key="1">
    <source>
        <dbReference type="SMART" id="SM00228"/>
    </source>
</evidence>
<feature type="domain" description="PDZ" evidence="1">
    <location>
        <begin position="44"/>
        <end position="129"/>
    </location>
</feature>
<dbReference type="InterPro" id="IPR001478">
    <property type="entry name" value="PDZ"/>
</dbReference>